<evidence type="ECO:0000313" key="1">
    <source>
        <dbReference type="EMBL" id="KAI5059693.1"/>
    </source>
</evidence>
<feature type="non-terminal residue" evidence="1">
    <location>
        <position position="202"/>
    </location>
</feature>
<protein>
    <submittedName>
        <fullName evidence="1">Uncharacterized protein</fullName>
    </submittedName>
</protein>
<gene>
    <name evidence="1" type="ORF">GOP47_0026012</name>
</gene>
<comment type="caution">
    <text evidence="1">The sequence shown here is derived from an EMBL/GenBank/DDBJ whole genome shotgun (WGS) entry which is preliminary data.</text>
</comment>
<dbReference type="Proteomes" id="UP000886520">
    <property type="component" value="Chromosome 25"/>
</dbReference>
<evidence type="ECO:0000313" key="2">
    <source>
        <dbReference type="Proteomes" id="UP000886520"/>
    </source>
</evidence>
<accession>A0A9D4Z2L0</accession>
<organism evidence="1 2">
    <name type="scientific">Adiantum capillus-veneris</name>
    <name type="common">Maidenhair fern</name>
    <dbReference type="NCBI Taxonomy" id="13818"/>
    <lineage>
        <taxon>Eukaryota</taxon>
        <taxon>Viridiplantae</taxon>
        <taxon>Streptophyta</taxon>
        <taxon>Embryophyta</taxon>
        <taxon>Tracheophyta</taxon>
        <taxon>Polypodiopsida</taxon>
        <taxon>Polypodiidae</taxon>
        <taxon>Polypodiales</taxon>
        <taxon>Pteridineae</taxon>
        <taxon>Pteridaceae</taxon>
        <taxon>Vittarioideae</taxon>
        <taxon>Adiantum</taxon>
    </lineage>
</organism>
<keyword evidence="2" id="KW-1185">Reference proteome</keyword>
<name>A0A9D4Z2L0_ADICA</name>
<sequence>MDTSSWCHLLSKAANCLQHPSFFLCVACYPTAAHGGFPTDGAPSPLLRSPHIATSWRPSFLCSRPAHNLLDGASQFTFSSPAHAMAALPSSPSALLWPLPLATSPIGSPPVFLYAALATSFLCNLAPPVACSRPAPLSQLTALQPRPPSVLKTPAPLMATGYSHARGRPSSAAPIMLTQVAQPPPAPLMQPSICLSFPIQMA</sequence>
<dbReference type="AlphaFoldDB" id="A0A9D4Z2L0"/>
<dbReference type="EMBL" id="JABFUD020000025">
    <property type="protein sequence ID" value="KAI5059693.1"/>
    <property type="molecule type" value="Genomic_DNA"/>
</dbReference>
<proteinExistence type="predicted"/>
<reference evidence="1" key="1">
    <citation type="submission" date="2021-01" db="EMBL/GenBank/DDBJ databases">
        <title>Adiantum capillus-veneris genome.</title>
        <authorList>
            <person name="Fang Y."/>
            <person name="Liao Q."/>
        </authorList>
    </citation>
    <scope>NUCLEOTIDE SEQUENCE</scope>
    <source>
        <strain evidence="1">H3</strain>
        <tissue evidence="1">Leaf</tissue>
    </source>
</reference>